<organism evidence="1">
    <name type="scientific">Thermoleptolyngbya oregonensis NK1-22</name>
    <dbReference type="NCBI Taxonomy" id="2547457"/>
    <lineage>
        <taxon>Bacteria</taxon>
        <taxon>Bacillati</taxon>
        <taxon>Cyanobacteriota</taxon>
        <taxon>Cyanophyceae</taxon>
        <taxon>Oculatellales</taxon>
        <taxon>Oculatellaceae</taxon>
        <taxon>Thermoleptolyngbya</taxon>
    </lineage>
</organism>
<proteinExistence type="predicted"/>
<dbReference type="EMBL" id="CP053540">
    <property type="protein sequence ID" value="WOB41745.1"/>
    <property type="molecule type" value="Genomic_DNA"/>
</dbReference>
<name>A0AA96Y1I1_9CYAN</name>
<protein>
    <submittedName>
        <fullName evidence="1">Uncharacterized protein</fullName>
    </submittedName>
</protein>
<reference evidence="1" key="1">
    <citation type="submission" date="2020-05" db="EMBL/GenBank/DDBJ databases">
        <authorList>
            <person name="Zhu T."/>
            <person name="Keshari N."/>
            <person name="Lu X."/>
        </authorList>
    </citation>
    <scope>NUCLEOTIDE SEQUENCE</scope>
    <source>
        <strain evidence="1">NK1-22</strain>
    </source>
</reference>
<dbReference type="AlphaFoldDB" id="A0AA96Y1I1"/>
<sequence>MGKAWGEGEGLGLSVGPGSWVWLVQPNVPGRSPQPILAAKFASLSLQ</sequence>
<dbReference type="KEGG" id="tog:HNI00_00020"/>
<evidence type="ECO:0000313" key="1">
    <source>
        <dbReference type="EMBL" id="WOB41745.1"/>
    </source>
</evidence>
<dbReference type="RefSeq" id="WP_316789562.1">
    <property type="nucleotide sequence ID" value="NZ_CP053540.1"/>
</dbReference>
<gene>
    <name evidence="1" type="ORF">HNI00_00020</name>
</gene>
<accession>A0AA96Y1I1</accession>